<evidence type="ECO:0000259" key="8">
    <source>
        <dbReference type="PROSITE" id="PS50237"/>
    </source>
</evidence>
<proteinExistence type="predicted"/>
<evidence type="ECO:0000313" key="9">
    <source>
        <dbReference type="EMBL" id="GJT80579.1"/>
    </source>
</evidence>
<sequence length="1982" mass="225789">MVSTSTSSIHESFDYLKMSPNQRLRFKKQIDELIQQELSSSASSNARLRLSDPSSITPGASTSNSSFPKSFKYDVFLSFRGEDTRKNFVDHLYHALKQKGIYTYKDDEKIHKGKRISDDLFKSIQDSKFYIIVFSKNYASSSWCLEELVKIMECHKMTGHTAYPVFYDVEPTQVRKQTGAVGEAFAKHENEEGAVKWKGALKEAADLAGWELKNTLDGHEAKFINKIVQEISLELRSINFSFDEKLVGMESRVKDVVSSLEIGIDEVRMIGIKGMGGAGKTTTARAVFDHLSISNDFEAKSFVENVREVSSGSISGLKKLQEQVLSKVLNEHVTLDSVNDGRNMMKRRMCGIKVLLVLDDVDHIDQLEALAGGPNWFKPGSRIIVTTRDEQVLVGHRVNLIQDIHLLSEKEAICLFSRYAFGRELPSKGYEELSEKVVSYASGLPLTIKVLGSFLCGKDRVEWVDAIKRLEKIPLKETLEKLELSYISLEDEYKEIFLDIACILKGEDIEYAIRILESCGFHARIGLKVLEQRSLITIISSKYDQVLGMHDHIEEMGKNIVRREHPDDPNKHSRLWKYEEIEDILANDVGTEETRCLRLDMYGGNSRNLMKGLGKMKKLRYLEVEFPLGYLYSHSSQLDESTQYFPNSLKYLTFKNYPFLYLPKTFEANNLVGLEMIYSGRMVQLWEEGEKKVFNKLKFIYLERSYLTTFDFRITPNLEMLTLDDSLNLKELCMQASCQKLNYLCISNSNLTTFDLGLTPNLQTLSLFNCTHFVKLHVSVACPNLKILTLSRSRLRSLDLELIPNLESLDLSECHELVEMNAPVGCLKQVGYLNLSGCLRFTKFVFGGSREPFVNCSSANLALVGESLDLCPLHPNSNLPKLRFCCDYKQDQPSSVGIIEKLMSFGLCACTDLKKFSDMICCFQRLRGLLLECNIPEFPKDLGQLECLEELCLSSTKIKHLPDSICMLKRLKYLGVNDGDLLEKLPEDIDKLECLEELSLSSTKIKHLPDSICMLKRLESLKVSNGDLLEKLPEDLGQLECLEELYVRSKKIEYLPDSIFMLKRLKSLNVSECCHLGKLPEDIGQLESLEKLDLSATMIKHLPDSICMLKHMKHLNLERCAHLEKLPEDLGLLKCLKELVITDTGISHLPQSIFGLKGLHIAASSEILQLYVFPSEIKTTTFHFRCKNFKRMLDGTYIRQIVPLGLDSLMQLDLPVVDVKNDVSDILDLTFSMDADEEKQILLRNLSANRGFNELIPRDLISIFNDKELELLISGLPEIDLDDLKVNTEYTGYTVGTNVVIWFWEVVKAFNKEDSARLLQFVTGTSKECGKDGIKIVNQEINSDESLQRGSGDDMSKNRETVDEILSQNSVESFNVSHKPAVNNVEHDNVNSTFASVLNNWLDNKLCLIPTEIGTDGVEVVIFDDEIVKEGSKKWELTVCGYFVGYSMSFQELSYNLYKMWGKYGLKHIMPNGNGVFLFKFKNEEGIRNVIENGPWMVNGKPMFVQKWDPTVCLDKAEPKKLPVWVKFRKLPLEAWSTKGLSAIASRLGTPLIMDQITTQMCNLGNGRVGFARVLIEVEACKGLPDQVEIIYKNKENEITGKKRVKVDYDWKPPMCSYCSVFGHKVEKCGCRPRTEKEKEEEKKEEERKKEEAAKNEKDGFIQVNRKKPSYNTNYSRKNTGNVQGNGKNNVIYKPIVKEKSQKEVGVESSNQNTKEQRPEDVVNGSPNERTKWNVNKEVIDNIKRSANKFSVLRDDPGDEETSDEENKANEEEEDVLVDLDSSASKTTRNEFKIATWNIRGLGKLSKQNVVRNLMRDENLSVCAILETRLKGQKVSKIGTKVFGRWEWIDNANECSRGCRIMVGWDNSRVHCMLIHASDQAMLCLIEILSTKEKLMCTFIHAETLGRLRKTLWADLSNYKSICNNNPWVLMEDINVSLNFEDHSEGISYKSQDMEEFQDCVNRLKIDDVAFYLDQKLTESQF</sequence>
<dbReference type="InterPro" id="IPR055414">
    <property type="entry name" value="LRR_R13L4/SHOC2-like"/>
</dbReference>
<feature type="compositionally biased region" description="Polar residues" evidence="6">
    <location>
        <begin position="52"/>
        <end position="65"/>
    </location>
</feature>
<keyword evidence="3 5" id="KW-0833">Ubl conjugation pathway</keyword>
<evidence type="ECO:0000256" key="1">
    <source>
        <dbReference type="ARBA" id="ARBA00022614"/>
    </source>
</evidence>
<keyword evidence="2" id="KW-0677">Repeat</keyword>
<comment type="caution">
    <text evidence="9">The sequence shown here is derived from an EMBL/GenBank/DDBJ whole genome shotgun (WGS) entry which is preliminary data.</text>
</comment>
<comment type="caution">
    <text evidence="5">Lacks conserved residue(s) required for the propagation of feature annotation.</text>
</comment>
<name>A0ABQ5GZ83_9ASTR</name>
<feature type="compositionally biased region" description="Basic and acidic residues" evidence="6">
    <location>
        <begin position="1696"/>
        <end position="1706"/>
    </location>
</feature>
<dbReference type="PANTHER" id="PTHR11017">
    <property type="entry name" value="LEUCINE-RICH REPEAT-CONTAINING PROTEIN"/>
    <property type="match status" value="1"/>
</dbReference>
<dbReference type="InterPro" id="IPR035897">
    <property type="entry name" value="Toll_tir_struct_dom_sf"/>
</dbReference>
<dbReference type="SMART" id="SM00369">
    <property type="entry name" value="LRR_TYP"/>
    <property type="match status" value="6"/>
</dbReference>
<dbReference type="SUPFAM" id="SSF52540">
    <property type="entry name" value="P-loop containing nucleoside triphosphate hydrolases"/>
    <property type="match status" value="1"/>
</dbReference>
<dbReference type="Gene3D" id="1.10.8.430">
    <property type="entry name" value="Helical domain of apoptotic protease-activating factors"/>
    <property type="match status" value="1"/>
</dbReference>
<dbReference type="EMBL" id="BQNB010019006">
    <property type="protein sequence ID" value="GJT80579.1"/>
    <property type="molecule type" value="Genomic_DNA"/>
</dbReference>
<dbReference type="InterPro" id="IPR036390">
    <property type="entry name" value="WH_DNA-bd_sf"/>
</dbReference>
<dbReference type="PROSITE" id="PS50237">
    <property type="entry name" value="HECT"/>
    <property type="match status" value="1"/>
</dbReference>
<evidence type="ECO:0000256" key="3">
    <source>
        <dbReference type="ARBA" id="ARBA00022786"/>
    </source>
</evidence>
<dbReference type="InterPro" id="IPR000157">
    <property type="entry name" value="TIR_dom"/>
</dbReference>
<evidence type="ECO:0000256" key="6">
    <source>
        <dbReference type="SAM" id="MobiDB-lite"/>
    </source>
</evidence>
<feature type="region of interest" description="Disordered" evidence="6">
    <location>
        <begin position="1750"/>
        <end position="1776"/>
    </location>
</feature>
<dbReference type="Gene3D" id="3.60.10.10">
    <property type="entry name" value="Endonuclease/exonuclease/phosphatase"/>
    <property type="match status" value="1"/>
</dbReference>
<feature type="compositionally biased region" description="Polar residues" evidence="6">
    <location>
        <begin position="1670"/>
        <end position="1689"/>
    </location>
</feature>
<dbReference type="InterPro" id="IPR042197">
    <property type="entry name" value="Apaf_helical"/>
</dbReference>
<dbReference type="InterPro" id="IPR058192">
    <property type="entry name" value="WHD_ROQ1-like"/>
</dbReference>
<dbReference type="SMART" id="SM00119">
    <property type="entry name" value="HECTc"/>
    <property type="match status" value="1"/>
</dbReference>
<dbReference type="Pfam" id="PF00931">
    <property type="entry name" value="NB-ARC"/>
    <property type="match status" value="1"/>
</dbReference>
<reference evidence="9" key="2">
    <citation type="submission" date="2022-01" db="EMBL/GenBank/DDBJ databases">
        <authorList>
            <person name="Yamashiro T."/>
            <person name="Shiraishi A."/>
            <person name="Satake H."/>
            <person name="Nakayama K."/>
        </authorList>
    </citation>
    <scope>NUCLEOTIDE SEQUENCE</scope>
</reference>
<dbReference type="Gene3D" id="3.40.50.10140">
    <property type="entry name" value="Toll/interleukin-1 receptor homology (TIR) domain"/>
    <property type="match status" value="1"/>
</dbReference>
<dbReference type="PROSITE" id="PS50104">
    <property type="entry name" value="TIR"/>
    <property type="match status" value="1"/>
</dbReference>
<reference evidence="9" key="1">
    <citation type="journal article" date="2022" name="Int. J. Mol. Sci.">
        <title>Draft Genome of Tanacetum Coccineum: Genomic Comparison of Closely Related Tanacetum-Family Plants.</title>
        <authorList>
            <person name="Yamashiro T."/>
            <person name="Shiraishi A."/>
            <person name="Nakayama K."/>
            <person name="Satake H."/>
        </authorList>
    </citation>
    <scope>NUCLEOTIDE SEQUENCE</scope>
</reference>
<dbReference type="SUPFAM" id="SSF56219">
    <property type="entry name" value="DNase I-like"/>
    <property type="match status" value="1"/>
</dbReference>
<dbReference type="SUPFAM" id="SSF56204">
    <property type="entry name" value="Hect, E3 ligase catalytic domain"/>
    <property type="match status" value="1"/>
</dbReference>
<dbReference type="Pfam" id="PF01582">
    <property type="entry name" value="TIR"/>
    <property type="match status" value="1"/>
</dbReference>
<dbReference type="InterPro" id="IPR003591">
    <property type="entry name" value="Leu-rich_rpt_typical-subtyp"/>
</dbReference>
<dbReference type="Pfam" id="PF23598">
    <property type="entry name" value="LRR_14"/>
    <property type="match status" value="1"/>
</dbReference>
<evidence type="ECO:0000256" key="2">
    <source>
        <dbReference type="ARBA" id="ARBA00022737"/>
    </source>
</evidence>
<dbReference type="Pfam" id="PF00632">
    <property type="entry name" value="HECT"/>
    <property type="match status" value="1"/>
</dbReference>
<dbReference type="SMART" id="SM00255">
    <property type="entry name" value="TIR"/>
    <property type="match status" value="1"/>
</dbReference>
<feature type="compositionally biased region" description="Basic and acidic residues" evidence="6">
    <location>
        <begin position="1632"/>
        <end position="1660"/>
    </location>
</feature>
<evidence type="ECO:0000256" key="4">
    <source>
        <dbReference type="ARBA" id="ARBA00022821"/>
    </source>
</evidence>
<dbReference type="SUPFAM" id="SSF52200">
    <property type="entry name" value="Toll/Interleukin receptor TIR domain"/>
    <property type="match status" value="1"/>
</dbReference>
<dbReference type="InterPro" id="IPR000569">
    <property type="entry name" value="HECT_dom"/>
</dbReference>
<dbReference type="Proteomes" id="UP001151760">
    <property type="component" value="Unassembled WGS sequence"/>
</dbReference>
<accession>A0ABQ5GZ83</accession>
<dbReference type="InterPro" id="IPR044974">
    <property type="entry name" value="Disease_R_plants"/>
</dbReference>
<evidence type="ECO:0000313" key="10">
    <source>
        <dbReference type="Proteomes" id="UP001151760"/>
    </source>
</evidence>
<feature type="domain" description="TIR" evidence="7">
    <location>
        <begin position="71"/>
        <end position="235"/>
    </location>
</feature>
<feature type="region of interest" description="Disordered" evidence="6">
    <location>
        <begin position="44"/>
        <end position="65"/>
    </location>
</feature>
<evidence type="ECO:0000259" key="7">
    <source>
        <dbReference type="PROSITE" id="PS50104"/>
    </source>
</evidence>
<organism evidence="9 10">
    <name type="scientific">Tanacetum coccineum</name>
    <dbReference type="NCBI Taxonomy" id="301880"/>
    <lineage>
        <taxon>Eukaryota</taxon>
        <taxon>Viridiplantae</taxon>
        <taxon>Streptophyta</taxon>
        <taxon>Embryophyta</taxon>
        <taxon>Tracheophyta</taxon>
        <taxon>Spermatophyta</taxon>
        <taxon>Magnoliopsida</taxon>
        <taxon>eudicotyledons</taxon>
        <taxon>Gunneridae</taxon>
        <taxon>Pentapetalae</taxon>
        <taxon>asterids</taxon>
        <taxon>campanulids</taxon>
        <taxon>Asterales</taxon>
        <taxon>Asteraceae</taxon>
        <taxon>Asteroideae</taxon>
        <taxon>Anthemideae</taxon>
        <taxon>Anthemidinae</taxon>
        <taxon>Tanacetum</taxon>
    </lineage>
</organism>
<dbReference type="Gene3D" id="3.30.2410.10">
    <property type="entry name" value="Hect, E3 ligase catalytic domain"/>
    <property type="match status" value="1"/>
</dbReference>
<keyword evidence="4" id="KW-0611">Plant defense</keyword>
<dbReference type="Gene3D" id="3.40.50.300">
    <property type="entry name" value="P-loop containing nucleotide triphosphate hydrolases"/>
    <property type="match status" value="1"/>
</dbReference>
<dbReference type="PANTHER" id="PTHR11017:SF577">
    <property type="entry name" value="DISEASE RESISTANCE PROTEIN (TIR-NBS-LRR CLASS), PUTATIVE-RELATED"/>
    <property type="match status" value="1"/>
</dbReference>
<dbReference type="SUPFAM" id="SSF46785">
    <property type="entry name" value="Winged helix' DNA-binding domain"/>
    <property type="match status" value="1"/>
</dbReference>
<feature type="domain" description="HECT" evidence="8">
    <location>
        <begin position="1250"/>
        <end position="1327"/>
    </location>
</feature>
<dbReference type="Pfam" id="PF23282">
    <property type="entry name" value="WHD_ROQ1"/>
    <property type="match status" value="1"/>
</dbReference>
<dbReference type="Pfam" id="PF14111">
    <property type="entry name" value="DUF4283"/>
    <property type="match status" value="1"/>
</dbReference>
<dbReference type="InterPro" id="IPR032675">
    <property type="entry name" value="LRR_dom_sf"/>
</dbReference>
<keyword evidence="10" id="KW-1185">Reference proteome</keyword>
<gene>
    <name evidence="9" type="ORF">Tco_1054921</name>
</gene>
<evidence type="ECO:0000256" key="5">
    <source>
        <dbReference type="PROSITE-ProRule" id="PRU00104"/>
    </source>
</evidence>
<dbReference type="PRINTS" id="PR00364">
    <property type="entry name" value="DISEASERSIST"/>
</dbReference>
<dbReference type="InterPro" id="IPR036691">
    <property type="entry name" value="Endo/exonu/phosph_ase_sf"/>
</dbReference>
<dbReference type="InterPro" id="IPR025558">
    <property type="entry name" value="DUF4283"/>
</dbReference>
<dbReference type="InterPro" id="IPR002182">
    <property type="entry name" value="NB-ARC"/>
</dbReference>
<feature type="region of interest" description="Disordered" evidence="6">
    <location>
        <begin position="1632"/>
        <end position="1735"/>
    </location>
</feature>
<dbReference type="Gene3D" id="3.80.10.10">
    <property type="entry name" value="Ribonuclease Inhibitor"/>
    <property type="match status" value="2"/>
</dbReference>
<protein>
    <submittedName>
        <fullName evidence="9">Disease resistance TIR-NBS-LRR class family protein</fullName>
    </submittedName>
</protein>
<dbReference type="SUPFAM" id="SSF52058">
    <property type="entry name" value="L domain-like"/>
    <property type="match status" value="2"/>
</dbReference>
<keyword evidence="1" id="KW-0433">Leucine-rich repeat</keyword>
<dbReference type="InterPro" id="IPR027417">
    <property type="entry name" value="P-loop_NTPase"/>
</dbReference>
<dbReference type="InterPro" id="IPR035983">
    <property type="entry name" value="Hect_E3_ubiquitin_ligase"/>
</dbReference>